<proteinExistence type="predicted"/>
<evidence type="ECO:0000313" key="2">
    <source>
        <dbReference type="Proteomes" id="UP000052013"/>
    </source>
</evidence>
<name>A0A0R1SRH7_9LACO</name>
<dbReference type="RefSeq" id="WP_057863941.1">
    <property type="nucleotide sequence ID" value="NZ_AZEY01000020.1"/>
</dbReference>
<organism evidence="1 2">
    <name type="scientific">Lentilactobacillus diolivorans DSM 14421</name>
    <dbReference type="NCBI Taxonomy" id="1423739"/>
    <lineage>
        <taxon>Bacteria</taxon>
        <taxon>Bacillati</taxon>
        <taxon>Bacillota</taxon>
        <taxon>Bacilli</taxon>
        <taxon>Lactobacillales</taxon>
        <taxon>Lactobacillaceae</taxon>
        <taxon>Lentilactobacillus</taxon>
    </lineage>
</organism>
<evidence type="ECO:0000313" key="1">
    <source>
        <dbReference type="EMBL" id="KRL69090.1"/>
    </source>
</evidence>
<protein>
    <submittedName>
        <fullName evidence="1">Uncharacterized protein</fullName>
    </submittedName>
</protein>
<dbReference type="AlphaFoldDB" id="A0A0R1SRH7"/>
<sequence>MASYEIGRPNEEKYQDLIYGMVFLGNQSVLARTVDDPVKDEEMYLHHNGDNMTLYQESRRGIKILLNSLDGVTTVLSNYPIKQNDKGALYIAHPSIPSDLTPVQIQELFIS</sequence>
<accession>A0A0R1SRH7</accession>
<dbReference type="STRING" id="1423739.FC85_GL002311"/>
<dbReference type="Proteomes" id="UP000052013">
    <property type="component" value="Unassembled WGS sequence"/>
</dbReference>
<comment type="caution">
    <text evidence="1">The sequence shown here is derived from an EMBL/GenBank/DDBJ whole genome shotgun (WGS) entry which is preliminary data.</text>
</comment>
<reference evidence="1 2" key="1">
    <citation type="journal article" date="2015" name="Genome Announc.">
        <title>Expanding the biotechnology potential of lactobacilli through comparative genomics of 213 strains and associated genera.</title>
        <authorList>
            <person name="Sun Z."/>
            <person name="Harris H.M."/>
            <person name="McCann A."/>
            <person name="Guo C."/>
            <person name="Argimon S."/>
            <person name="Zhang W."/>
            <person name="Yang X."/>
            <person name="Jeffery I.B."/>
            <person name="Cooney J.C."/>
            <person name="Kagawa T.F."/>
            <person name="Liu W."/>
            <person name="Song Y."/>
            <person name="Salvetti E."/>
            <person name="Wrobel A."/>
            <person name="Rasinkangas P."/>
            <person name="Parkhill J."/>
            <person name="Rea M.C."/>
            <person name="O'Sullivan O."/>
            <person name="Ritari J."/>
            <person name="Douillard F.P."/>
            <person name="Paul Ross R."/>
            <person name="Yang R."/>
            <person name="Briner A.E."/>
            <person name="Felis G.E."/>
            <person name="de Vos W.M."/>
            <person name="Barrangou R."/>
            <person name="Klaenhammer T.R."/>
            <person name="Caufield P.W."/>
            <person name="Cui Y."/>
            <person name="Zhang H."/>
            <person name="O'Toole P.W."/>
        </authorList>
    </citation>
    <scope>NUCLEOTIDE SEQUENCE [LARGE SCALE GENOMIC DNA]</scope>
    <source>
        <strain evidence="1 2">DSM 14421</strain>
    </source>
</reference>
<dbReference type="EMBL" id="AZEY01000020">
    <property type="protein sequence ID" value="KRL69090.1"/>
    <property type="molecule type" value="Genomic_DNA"/>
</dbReference>
<dbReference type="PATRIC" id="fig|1423739.3.peg.2403"/>
<gene>
    <name evidence="1" type="ORF">FC85_GL002311</name>
</gene>